<evidence type="ECO:0000313" key="2">
    <source>
        <dbReference type="Proteomes" id="UP000636800"/>
    </source>
</evidence>
<dbReference type="EMBL" id="JADCNL010000001">
    <property type="protein sequence ID" value="KAG0498049.1"/>
    <property type="molecule type" value="Genomic_DNA"/>
</dbReference>
<accession>A0A835RTX4</accession>
<comment type="caution">
    <text evidence="1">The sequence shown here is derived from an EMBL/GenBank/DDBJ whole genome shotgun (WGS) entry which is preliminary data.</text>
</comment>
<reference evidence="1 2" key="1">
    <citation type="journal article" date="2020" name="Nat. Food">
        <title>A phased Vanilla planifolia genome enables genetic improvement of flavour and production.</title>
        <authorList>
            <person name="Hasing T."/>
            <person name="Tang H."/>
            <person name="Brym M."/>
            <person name="Khazi F."/>
            <person name="Huang T."/>
            <person name="Chambers A.H."/>
        </authorList>
    </citation>
    <scope>NUCLEOTIDE SEQUENCE [LARGE SCALE GENOMIC DNA]</scope>
    <source>
        <tissue evidence="1">Leaf</tissue>
    </source>
</reference>
<proteinExistence type="predicted"/>
<protein>
    <submittedName>
        <fullName evidence="1">Uncharacterized protein</fullName>
    </submittedName>
</protein>
<keyword evidence="2" id="KW-1185">Reference proteome</keyword>
<dbReference type="Proteomes" id="UP000636800">
    <property type="component" value="Chromosome 1"/>
</dbReference>
<organism evidence="1 2">
    <name type="scientific">Vanilla planifolia</name>
    <name type="common">Vanilla</name>
    <dbReference type="NCBI Taxonomy" id="51239"/>
    <lineage>
        <taxon>Eukaryota</taxon>
        <taxon>Viridiplantae</taxon>
        <taxon>Streptophyta</taxon>
        <taxon>Embryophyta</taxon>
        <taxon>Tracheophyta</taxon>
        <taxon>Spermatophyta</taxon>
        <taxon>Magnoliopsida</taxon>
        <taxon>Liliopsida</taxon>
        <taxon>Asparagales</taxon>
        <taxon>Orchidaceae</taxon>
        <taxon>Vanilloideae</taxon>
        <taxon>Vanilleae</taxon>
        <taxon>Vanilla</taxon>
    </lineage>
</organism>
<dbReference type="AlphaFoldDB" id="A0A835RTX4"/>
<sequence length="102" mass="11476">MLHENGEAKGVVRKGDFGPPLNNLYEFPKEVEAVAVLSSHELVFQTLYEGVESLYQVNSSLSQEEFLDKPNNKEDHSQRLTIVWSLMGTKVESVWGYQGFGA</sequence>
<evidence type="ECO:0000313" key="1">
    <source>
        <dbReference type="EMBL" id="KAG0498049.1"/>
    </source>
</evidence>
<gene>
    <name evidence="1" type="ORF">HPP92_002740</name>
</gene>
<dbReference type="OrthoDB" id="8062037at2759"/>
<name>A0A835RTX4_VANPL</name>